<keyword evidence="4" id="KW-1185">Reference proteome</keyword>
<dbReference type="SMART" id="SM00290">
    <property type="entry name" value="ZnF_UBP"/>
    <property type="match status" value="1"/>
</dbReference>
<dbReference type="VEuPathDB" id="MicrosporidiaDB:SLOPH_2040"/>
<keyword evidence="1" id="KW-0479">Metal-binding</keyword>
<dbReference type="HOGENOM" id="CLU_1099103_0_0_1"/>
<dbReference type="GO" id="GO:0008270">
    <property type="term" value="F:zinc ion binding"/>
    <property type="evidence" value="ECO:0007669"/>
    <property type="project" value="UniProtKB-KW"/>
</dbReference>
<proteinExistence type="predicted"/>
<keyword evidence="1" id="KW-0862">Zinc</keyword>
<evidence type="ECO:0000313" key="3">
    <source>
        <dbReference type="EMBL" id="EPR78684.1"/>
    </source>
</evidence>
<dbReference type="EMBL" id="ATCN01000616">
    <property type="protein sequence ID" value="EPR78684.1"/>
    <property type="molecule type" value="Genomic_DNA"/>
</dbReference>
<reference evidence="4" key="1">
    <citation type="journal article" date="2013" name="PLoS Genet.">
        <title>The genome of Spraguea lophii and the basis of host-microsporidian interactions.</title>
        <authorList>
            <person name="Campbell S.E."/>
            <person name="Williams T.A."/>
            <person name="Yousuf A."/>
            <person name="Soanes D.M."/>
            <person name="Paszkiewicz K.H."/>
            <person name="Williams B.A.P."/>
        </authorList>
    </citation>
    <scope>NUCLEOTIDE SEQUENCE [LARGE SCALE GENOMIC DNA]</scope>
    <source>
        <strain evidence="4">42_110</strain>
    </source>
</reference>
<organism evidence="3 4">
    <name type="scientific">Spraguea lophii (strain 42_110)</name>
    <name type="common">Microsporidian parasite</name>
    <dbReference type="NCBI Taxonomy" id="1358809"/>
    <lineage>
        <taxon>Eukaryota</taxon>
        <taxon>Fungi</taxon>
        <taxon>Fungi incertae sedis</taxon>
        <taxon>Microsporidia</taxon>
        <taxon>Spragueidae</taxon>
        <taxon>Spraguea</taxon>
    </lineage>
</organism>
<dbReference type="PROSITE" id="PS50271">
    <property type="entry name" value="ZF_UBP"/>
    <property type="match status" value="1"/>
</dbReference>
<evidence type="ECO:0000313" key="4">
    <source>
        <dbReference type="Proteomes" id="UP000014978"/>
    </source>
</evidence>
<dbReference type="Proteomes" id="UP000014978">
    <property type="component" value="Unassembled WGS sequence"/>
</dbReference>
<dbReference type="OrthoDB" id="273556at2759"/>
<dbReference type="AlphaFoldDB" id="S7XI34"/>
<evidence type="ECO:0000259" key="2">
    <source>
        <dbReference type="PROSITE" id="PS50271"/>
    </source>
</evidence>
<dbReference type="InParanoid" id="S7XI34"/>
<gene>
    <name evidence="3" type="ORF">SLOPH_2040</name>
</gene>
<keyword evidence="1" id="KW-0863">Zinc-finger</keyword>
<evidence type="ECO:0000256" key="1">
    <source>
        <dbReference type="PROSITE-ProRule" id="PRU00502"/>
    </source>
</evidence>
<sequence length="253" mass="29922">MFISCIIKLTIFTINKMHITNYMTVYYNQWRKKHYASNLEKIKCAYCDLTLMTCDIHYCKCDTFYCASHRMTLCPKDKKKFTRNYTYGNIIKKHSIKYTLVSHLSDEFGFCLNSDNMVKIYDQEDLYKIKSIMLKYRMNCLHMDDNIKEEIAPIRTNIDINDIECDNCDTTTNLYICLKCINVGCSGERIKNESGKCAIKHYRRYDHCIIYDVSAGKIYCYKCNSYINGDERMYTIICNDILNADNNIEERGF</sequence>
<dbReference type="Gene3D" id="3.30.40.10">
    <property type="entry name" value="Zinc/RING finger domain, C3HC4 (zinc finger)"/>
    <property type="match status" value="1"/>
</dbReference>
<protein>
    <submittedName>
        <fullName evidence="3">UBP-type zinc finger protein</fullName>
    </submittedName>
</protein>
<dbReference type="Pfam" id="PF02148">
    <property type="entry name" value="zf-UBP"/>
    <property type="match status" value="1"/>
</dbReference>
<dbReference type="SUPFAM" id="SSF57850">
    <property type="entry name" value="RING/U-box"/>
    <property type="match status" value="1"/>
</dbReference>
<dbReference type="InterPro" id="IPR013083">
    <property type="entry name" value="Znf_RING/FYVE/PHD"/>
</dbReference>
<dbReference type="InterPro" id="IPR001607">
    <property type="entry name" value="Znf_UBP"/>
</dbReference>
<feature type="domain" description="UBP-type" evidence="2">
    <location>
        <begin position="138"/>
        <end position="248"/>
    </location>
</feature>
<comment type="caution">
    <text evidence="3">The sequence shown here is derived from an EMBL/GenBank/DDBJ whole genome shotgun (WGS) entry which is preliminary data.</text>
</comment>
<name>S7XI34_SPRLO</name>
<accession>S7XI34</accession>